<evidence type="ECO:0000256" key="1">
    <source>
        <dbReference type="SAM" id="SignalP"/>
    </source>
</evidence>
<gene>
    <name evidence="3" type="ORF">HQ43_07595</name>
</gene>
<evidence type="ECO:0000313" key="3">
    <source>
        <dbReference type="EMBL" id="KGN91920.1"/>
    </source>
</evidence>
<comment type="caution">
    <text evidence="3">The sequence shown here is derived from an EMBL/GenBank/DDBJ whole genome shotgun (WGS) entry which is preliminary data.</text>
</comment>
<proteinExistence type="predicted"/>
<feature type="domain" description="Outer membrane protein beta-barrel" evidence="2">
    <location>
        <begin position="20"/>
        <end position="200"/>
    </location>
</feature>
<evidence type="ECO:0000259" key="2">
    <source>
        <dbReference type="Pfam" id="PF13568"/>
    </source>
</evidence>
<accession>A0ABR4XKD3</accession>
<sequence length="232" mass="24792">MKKKLLALLLLAGGLFTANAQNIRPRIEVGGVMSIVEFKASSVDLNSKVKMGYRVSGAAEIGLGGGLYIAPGLTFKSQGGNYDLNSFRKIFGLGPLSGDNAKANRAHLNYHYLSVPLNLGFRAELSPTLGFSAEVGPYFAYALSGKGVYGDSDMDLFSMPESVKKSLEFKRFDAGINASVAVDFSRAVFRIGTEYGLTNNVKVQSLLGDLLGVGSSSTLKNFNAYASIGFRF</sequence>
<evidence type="ECO:0000313" key="4">
    <source>
        <dbReference type="Proteomes" id="UP000030101"/>
    </source>
</evidence>
<dbReference type="InterPro" id="IPR025665">
    <property type="entry name" value="Beta-barrel_OMP_2"/>
</dbReference>
<feature type="signal peptide" evidence="1">
    <location>
        <begin position="1"/>
        <end position="20"/>
    </location>
</feature>
<organism evidence="3 4">
    <name type="scientific">Porphyromonas canoris</name>
    <dbReference type="NCBI Taxonomy" id="36875"/>
    <lineage>
        <taxon>Bacteria</taxon>
        <taxon>Pseudomonadati</taxon>
        <taxon>Bacteroidota</taxon>
        <taxon>Bacteroidia</taxon>
        <taxon>Bacteroidales</taxon>
        <taxon>Porphyromonadaceae</taxon>
        <taxon>Porphyromonas</taxon>
    </lineage>
</organism>
<keyword evidence="1" id="KW-0732">Signal</keyword>
<dbReference type="Proteomes" id="UP000030101">
    <property type="component" value="Unassembled WGS sequence"/>
</dbReference>
<name>A0ABR4XKD3_9PORP</name>
<feature type="chain" id="PRO_5046820399" description="Outer membrane protein beta-barrel domain-containing protein" evidence="1">
    <location>
        <begin position="21"/>
        <end position="232"/>
    </location>
</feature>
<protein>
    <recommendedName>
        <fullName evidence="2">Outer membrane protein beta-barrel domain-containing protein</fullName>
    </recommendedName>
</protein>
<reference evidence="3 4" key="1">
    <citation type="submission" date="2014-08" db="EMBL/GenBank/DDBJ databases">
        <title>Porphyromonas canoris strain:OH2762 Genome sequencing.</title>
        <authorList>
            <person name="Wallis C."/>
            <person name="Deusch O."/>
            <person name="O'Flynn C."/>
            <person name="Davis I."/>
            <person name="Jospin G."/>
            <person name="Darling A.E."/>
            <person name="Coil D.A."/>
            <person name="Alexiev A."/>
            <person name="Horsfall A."/>
            <person name="Kirkwood N."/>
            <person name="Harris S."/>
            <person name="Eisen J.A."/>
        </authorList>
    </citation>
    <scope>NUCLEOTIDE SEQUENCE [LARGE SCALE GENOMIC DNA]</scope>
    <source>
        <strain evidence="4">COT-108 OH2762</strain>
    </source>
</reference>
<keyword evidence="4" id="KW-1185">Reference proteome</keyword>
<dbReference type="EMBL" id="JQZV01000013">
    <property type="protein sequence ID" value="KGN91920.1"/>
    <property type="molecule type" value="Genomic_DNA"/>
</dbReference>
<dbReference type="Pfam" id="PF13568">
    <property type="entry name" value="OMP_b-brl_2"/>
    <property type="match status" value="1"/>
</dbReference>
<dbReference type="RefSeq" id="WP_036791615.1">
    <property type="nucleotide sequence ID" value="NZ_JQZV01000013.1"/>
</dbReference>